<dbReference type="RefSeq" id="WP_169497922.1">
    <property type="nucleotide sequence ID" value="NZ_JABBFZ010000005.1"/>
</dbReference>
<dbReference type="Proteomes" id="UP000583127">
    <property type="component" value="Unassembled WGS sequence"/>
</dbReference>
<reference evidence="1 2" key="1">
    <citation type="submission" date="2020-04" db="EMBL/GenBank/DDBJ databases">
        <title>Paraburkholderia sp. G-4-1-8 isolated from soil.</title>
        <authorList>
            <person name="Dahal R.H."/>
        </authorList>
    </citation>
    <scope>NUCLEOTIDE SEQUENCE [LARGE SCALE GENOMIC DNA]</scope>
    <source>
        <strain evidence="1 2">G-4-1-8</strain>
    </source>
</reference>
<organism evidence="1 2">
    <name type="scientific">Paraburkholderia antibiotica</name>
    <dbReference type="NCBI Taxonomy" id="2728839"/>
    <lineage>
        <taxon>Bacteria</taxon>
        <taxon>Pseudomonadati</taxon>
        <taxon>Pseudomonadota</taxon>
        <taxon>Betaproteobacteria</taxon>
        <taxon>Burkholderiales</taxon>
        <taxon>Burkholderiaceae</taxon>
        <taxon>Paraburkholderia</taxon>
    </lineage>
</organism>
<protein>
    <submittedName>
        <fullName evidence="1">Histidine phosphatase family protein</fullName>
    </submittedName>
</protein>
<keyword evidence="2" id="KW-1185">Reference proteome</keyword>
<evidence type="ECO:0000313" key="2">
    <source>
        <dbReference type="Proteomes" id="UP000583127"/>
    </source>
</evidence>
<evidence type="ECO:0000313" key="1">
    <source>
        <dbReference type="EMBL" id="NML31658.1"/>
    </source>
</evidence>
<gene>
    <name evidence="1" type="ORF">HHL14_12525</name>
</gene>
<proteinExistence type="predicted"/>
<dbReference type="AlphaFoldDB" id="A0A7X9ZYT0"/>
<sequence>MDTRLLLVSHAATAAQRAGRFPADEPLDARGHAEAAAARTRLALPAATAATVLTSPAACARETAVALGLAATPVDALADLDYGQWRGQRVADVAQQAPDALAAWTRDPAAAPPGGESFGQLVQRMGRWLDALALQPPQEPAPKESADDTANATPHTARPRTLIAITHAPLLRAAIVSTLGASPDVFSRIEIAPLSVIELRHSRRGWTWWPATAL</sequence>
<name>A0A7X9ZYT0_9BURK</name>
<dbReference type="InterPro" id="IPR029033">
    <property type="entry name" value="His_PPase_superfam"/>
</dbReference>
<comment type="caution">
    <text evidence="1">The sequence shown here is derived from an EMBL/GenBank/DDBJ whole genome shotgun (WGS) entry which is preliminary data.</text>
</comment>
<dbReference type="EMBL" id="JABBFZ010000005">
    <property type="protein sequence ID" value="NML31658.1"/>
    <property type="molecule type" value="Genomic_DNA"/>
</dbReference>
<dbReference type="InterPro" id="IPR013078">
    <property type="entry name" value="His_Pase_superF_clade-1"/>
</dbReference>
<dbReference type="SMART" id="SM00855">
    <property type="entry name" value="PGAM"/>
    <property type="match status" value="1"/>
</dbReference>
<accession>A0A7X9ZYT0</accession>
<dbReference type="Gene3D" id="3.40.50.1240">
    <property type="entry name" value="Phosphoglycerate mutase-like"/>
    <property type="match status" value="1"/>
</dbReference>
<dbReference type="SUPFAM" id="SSF53254">
    <property type="entry name" value="Phosphoglycerate mutase-like"/>
    <property type="match status" value="1"/>
</dbReference>
<dbReference type="Pfam" id="PF00300">
    <property type="entry name" value="His_Phos_1"/>
    <property type="match status" value="1"/>
</dbReference>